<dbReference type="AlphaFoldDB" id="A0A1M7BD98"/>
<sequence length="65" mass="7485">MDKDLRKVLEEAERQGFSVKRTRKGHYQVRNAENVVVAVFSGTASDHRSLRNGIAQLKRAGFIWR</sequence>
<evidence type="ECO:0000313" key="2">
    <source>
        <dbReference type="Proteomes" id="UP000184363"/>
    </source>
</evidence>
<proteinExistence type="predicted"/>
<keyword evidence="2" id="KW-1185">Reference proteome</keyword>
<dbReference type="STRING" id="1848.SAMN05443637_1359"/>
<reference evidence="1 2" key="1">
    <citation type="submission" date="2016-11" db="EMBL/GenBank/DDBJ databases">
        <authorList>
            <person name="Jaros S."/>
            <person name="Januszkiewicz K."/>
            <person name="Wedrychowicz H."/>
        </authorList>
    </citation>
    <scope>NUCLEOTIDE SEQUENCE [LARGE SCALE GENOMIC DNA]</scope>
    <source>
        <strain evidence="1 2">DSM 43832</strain>
    </source>
</reference>
<accession>A0A1M7BD98</accession>
<organism evidence="1 2">
    <name type="scientific">Pseudonocardia thermophila</name>
    <dbReference type="NCBI Taxonomy" id="1848"/>
    <lineage>
        <taxon>Bacteria</taxon>
        <taxon>Bacillati</taxon>
        <taxon>Actinomycetota</taxon>
        <taxon>Actinomycetes</taxon>
        <taxon>Pseudonocardiales</taxon>
        <taxon>Pseudonocardiaceae</taxon>
        <taxon>Pseudonocardia</taxon>
    </lineage>
</organism>
<gene>
    <name evidence="1" type="ORF">SAMN05443637_1359</name>
</gene>
<dbReference type="OrthoDB" id="4241757at2"/>
<evidence type="ECO:0000313" key="1">
    <source>
        <dbReference type="EMBL" id="SHL52982.1"/>
    </source>
</evidence>
<dbReference type="RefSeq" id="WP_143172439.1">
    <property type="nucleotide sequence ID" value="NZ_FRAP01000035.1"/>
</dbReference>
<evidence type="ECO:0008006" key="3">
    <source>
        <dbReference type="Google" id="ProtNLM"/>
    </source>
</evidence>
<name>A0A1M7BD98_PSETH</name>
<dbReference type="EMBL" id="FRAP01000035">
    <property type="protein sequence ID" value="SHL52982.1"/>
    <property type="molecule type" value="Genomic_DNA"/>
</dbReference>
<protein>
    <recommendedName>
        <fullName evidence="3">HicA toxin of toxin-antitoxin</fullName>
    </recommendedName>
</protein>
<dbReference type="Proteomes" id="UP000184363">
    <property type="component" value="Unassembled WGS sequence"/>
</dbReference>